<dbReference type="PANTHER" id="PTHR24320">
    <property type="entry name" value="RETINOL DEHYDROGENASE"/>
    <property type="match status" value="1"/>
</dbReference>
<evidence type="ECO:0000313" key="4">
    <source>
        <dbReference type="EMBL" id="EAU86146.2"/>
    </source>
</evidence>
<proteinExistence type="inferred from homology"/>
<evidence type="ECO:0000256" key="2">
    <source>
        <dbReference type="ARBA" id="ARBA00022857"/>
    </source>
</evidence>
<dbReference type="PRINTS" id="PR00081">
    <property type="entry name" value="GDHRDH"/>
</dbReference>
<dbReference type="GO" id="GO:0016491">
    <property type="term" value="F:oxidoreductase activity"/>
    <property type="evidence" value="ECO:0007669"/>
    <property type="project" value="UniProtKB-KW"/>
</dbReference>
<dbReference type="InterPro" id="IPR002347">
    <property type="entry name" value="SDR_fam"/>
</dbReference>
<gene>
    <name evidence="4" type="ORF">CC1G_03357</name>
</gene>
<dbReference type="Gene3D" id="3.40.50.720">
    <property type="entry name" value="NAD(P)-binding Rossmann-like Domain"/>
    <property type="match status" value="1"/>
</dbReference>
<evidence type="ECO:0000256" key="3">
    <source>
        <dbReference type="ARBA" id="ARBA00023002"/>
    </source>
</evidence>
<dbReference type="AlphaFoldDB" id="A8NQY3"/>
<dbReference type="RefSeq" id="XP_001835575.2">
    <property type="nucleotide sequence ID" value="XM_001835523.2"/>
</dbReference>
<dbReference type="Proteomes" id="UP000001861">
    <property type="component" value="Unassembled WGS sequence"/>
</dbReference>
<dbReference type="KEGG" id="cci:CC1G_03357"/>
<comment type="caution">
    <text evidence="4">The sequence shown here is derived from an EMBL/GenBank/DDBJ whole genome shotgun (WGS) entry which is preliminary data.</text>
</comment>
<dbReference type="OMA" id="SHFHGKN"/>
<evidence type="ECO:0000313" key="5">
    <source>
        <dbReference type="Proteomes" id="UP000001861"/>
    </source>
</evidence>
<dbReference type="VEuPathDB" id="FungiDB:CC1G_03357"/>
<dbReference type="InParanoid" id="A8NQY3"/>
<name>A8NQY3_COPC7</name>
<organism evidence="4 5">
    <name type="scientific">Coprinopsis cinerea (strain Okayama-7 / 130 / ATCC MYA-4618 / FGSC 9003)</name>
    <name type="common">Inky cap fungus</name>
    <name type="synonym">Hormographiella aspergillata</name>
    <dbReference type="NCBI Taxonomy" id="240176"/>
    <lineage>
        <taxon>Eukaryota</taxon>
        <taxon>Fungi</taxon>
        <taxon>Dikarya</taxon>
        <taxon>Basidiomycota</taxon>
        <taxon>Agaricomycotina</taxon>
        <taxon>Agaricomycetes</taxon>
        <taxon>Agaricomycetidae</taxon>
        <taxon>Agaricales</taxon>
        <taxon>Agaricineae</taxon>
        <taxon>Psathyrellaceae</taxon>
        <taxon>Coprinopsis</taxon>
    </lineage>
</organism>
<dbReference type="EMBL" id="AACS02000008">
    <property type="protein sequence ID" value="EAU86146.2"/>
    <property type="molecule type" value="Genomic_DNA"/>
</dbReference>
<keyword evidence="3" id="KW-0560">Oxidoreductase</keyword>
<dbReference type="PANTHER" id="PTHR24320:SF236">
    <property type="entry name" value="SHORT-CHAIN DEHYDROGENASE-RELATED"/>
    <property type="match status" value="1"/>
</dbReference>
<dbReference type="eggNOG" id="KOG1208">
    <property type="taxonomic scope" value="Eukaryota"/>
</dbReference>
<keyword evidence="2" id="KW-0521">NADP</keyword>
<protein>
    <submittedName>
        <fullName evidence="4">Short-chain dehydrogenase</fullName>
    </submittedName>
</protein>
<comment type="similarity">
    <text evidence="1">Belongs to the short-chain dehydrogenases/reductases (SDR) family.</text>
</comment>
<reference evidence="4 5" key="1">
    <citation type="journal article" date="2010" name="Proc. Natl. Acad. Sci. U.S.A.">
        <title>Insights into evolution of multicellular fungi from the assembled chromosomes of the mushroom Coprinopsis cinerea (Coprinus cinereus).</title>
        <authorList>
            <person name="Stajich J.E."/>
            <person name="Wilke S.K."/>
            <person name="Ahren D."/>
            <person name="Au C.H."/>
            <person name="Birren B.W."/>
            <person name="Borodovsky M."/>
            <person name="Burns C."/>
            <person name="Canback B."/>
            <person name="Casselton L.A."/>
            <person name="Cheng C.K."/>
            <person name="Deng J."/>
            <person name="Dietrich F.S."/>
            <person name="Fargo D.C."/>
            <person name="Farman M.L."/>
            <person name="Gathman A.C."/>
            <person name="Goldberg J."/>
            <person name="Guigo R."/>
            <person name="Hoegger P.J."/>
            <person name="Hooker J.B."/>
            <person name="Huggins A."/>
            <person name="James T.Y."/>
            <person name="Kamada T."/>
            <person name="Kilaru S."/>
            <person name="Kodira C."/>
            <person name="Kues U."/>
            <person name="Kupfer D."/>
            <person name="Kwan H.S."/>
            <person name="Lomsadze A."/>
            <person name="Li W."/>
            <person name="Lilly W.W."/>
            <person name="Ma L.J."/>
            <person name="Mackey A.J."/>
            <person name="Manning G."/>
            <person name="Martin F."/>
            <person name="Muraguchi H."/>
            <person name="Natvig D.O."/>
            <person name="Palmerini H."/>
            <person name="Ramesh M.A."/>
            <person name="Rehmeyer C.J."/>
            <person name="Roe B.A."/>
            <person name="Shenoy N."/>
            <person name="Stanke M."/>
            <person name="Ter-Hovhannisyan V."/>
            <person name="Tunlid A."/>
            <person name="Velagapudi R."/>
            <person name="Vision T.J."/>
            <person name="Zeng Q."/>
            <person name="Zolan M.E."/>
            <person name="Pukkila P.J."/>
        </authorList>
    </citation>
    <scope>NUCLEOTIDE SEQUENCE [LARGE SCALE GENOMIC DNA]</scope>
    <source>
        <strain evidence="5">Okayama-7 / 130 / ATCC MYA-4618 / FGSC 9003</strain>
    </source>
</reference>
<evidence type="ECO:0000256" key="1">
    <source>
        <dbReference type="ARBA" id="ARBA00006484"/>
    </source>
</evidence>
<dbReference type="Pfam" id="PF00106">
    <property type="entry name" value="adh_short"/>
    <property type="match status" value="1"/>
</dbReference>
<dbReference type="SUPFAM" id="SSF51735">
    <property type="entry name" value="NAD(P)-binding Rossmann-fold domains"/>
    <property type="match status" value="1"/>
</dbReference>
<dbReference type="InterPro" id="IPR036291">
    <property type="entry name" value="NAD(P)-bd_dom_sf"/>
</dbReference>
<dbReference type="GeneID" id="6012108"/>
<accession>A8NQY3</accession>
<dbReference type="OrthoDB" id="191139at2759"/>
<dbReference type="FunCoup" id="A8NQY3">
    <property type="interactions" value="141"/>
</dbReference>
<dbReference type="HOGENOM" id="CLU_010194_44_6_1"/>
<sequence length="308" mass="34022">MPGAIPSPRYLPTVIRESFPPAPKFTSEDVPDLTGKVIIVTGANAGMGKQTAKADSFSGYQVLLSRNAKVYMAGRNEAKLSKAIEELKEATGKEGLPLILDLADLKSVKKAVEDFTSKEKELHVLFNNAGVMVPSLDDLTAQGYDSQFGTNVLGHFYLTKLLLPTLLATAKNPISCPEGKVRVVHTSSIASIMADGVNFETLKDGPERRKKGEWGLYHQSKLGNVILSNELARRYGDEGLVSTSVNPGAIKTDLLRHTKWWDKLMIVRPLFMRFMESTDTLFDDRKRCCIQWNTEPSHSCTQGHPKMV</sequence>
<keyword evidence="5" id="KW-1185">Reference proteome</keyword>